<name>A0AAD7CXZ5_MYCRO</name>
<evidence type="ECO:0000256" key="1">
    <source>
        <dbReference type="SAM" id="SignalP"/>
    </source>
</evidence>
<feature type="signal peptide" evidence="1">
    <location>
        <begin position="1"/>
        <end position="20"/>
    </location>
</feature>
<protein>
    <recommendedName>
        <fullName evidence="4">Secreted protein</fullName>
    </recommendedName>
</protein>
<sequence>MRASFFFLFTSFPLCIPGLSFVLDFSIFRRVCVVPRCASAYSPYSQLRLHRVRRQPTSGGEL</sequence>
<organism evidence="2 3">
    <name type="scientific">Mycena rosella</name>
    <name type="common">Pink bonnet</name>
    <name type="synonym">Agaricus rosellus</name>
    <dbReference type="NCBI Taxonomy" id="1033263"/>
    <lineage>
        <taxon>Eukaryota</taxon>
        <taxon>Fungi</taxon>
        <taxon>Dikarya</taxon>
        <taxon>Basidiomycota</taxon>
        <taxon>Agaricomycotina</taxon>
        <taxon>Agaricomycetes</taxon>
        <taxon>Agaricomycetidae</taxon>
        <taxon>Agaricales</taxon>
        <taxon>Marasmiineae</taxon>
        <taxon>Mycenaceae</taxon>
        <taxon>Mycena</taxon>
    </lineage>
</organism>
<evidence type="ECO:0000313" key="2">
    <source>
        <dbReference type="EMBL" id="KAJ7668918.1"/>
    </source>
</evidence>
<dbReference type="AlphaFoldDB" id="A0AAD7CXZ5"/>
<dbReference type="Proteomes" id="UP001221757">
    <property type="component" value="Unassembled WGS sequence"/>
</dbReference>
<keyword evidence="1" id="KW-0732">Signal</keyword>
<accession>A0AAD7CXZ5</accession>
<feature type="chain" id="PRO_5042227608" description="Secreted protein" evidence="1">
    <location>
        <begin position="21"/>
        <end position="62"/>
    </location>
</feature>
<keyword evidence="3" id="KW-1185">Reference proteome</keyword>
<dbReference type="EMBL" id="JARKIE010000192">
    <property type="protein sequence ID" value="KAJ7668918.1"/>
    <property type="molecule type" value="Genomic_DNA"/>
</dbReference>
<reference evidence="2" key="1">
    <citation type="submission" date="2023-03" db="EMBL/GenBank/DDBJ databases">
        <title>Massive genome expansion in bonnet fungi (Mycena s.s.) driven by repeated elements and novel gene families across ecological guilds.</title>
        <authorList>
            <consortium name="Lawrence Berkeley National Laboratory"/>
            <person name="Harder C.B."/>
            <person name="Miyauchi S."/>
            <person name="Viragh M."/>
            <person name="Kuo A."/>
            <person name="Thoen E."/>
            <person name="Andreopoulos B."/>
            <person name="Lu D."/>
            <person name="Skrede I."/>
            <person name="Drula E."/>
            <person name="Henrissat B."/>
            <person name="Morin E."/>
            <person name="Kohler A."/>
            <person name="Barry K."/>
            <person name="LaButti K."/>
            <person name="Morin E."/>
            <person name="Salamov A."/>
            <person name="Lipzen A."/>
            <person name="Mereny Z."/>
            <person name="Hegedus B."/>
            <person name="Baldrian P."/>
            <person name="Stursova M."/>
            <person name="Weitz H."/>
            <person name="Taylor A."/>
            <person name="Grigoriev I.V."/>
            <person name="Nagy L.G."/>
            <person name="Martin F."/>
            <person name="Kauserud H."/>
        </authorList>
    </citation>
    <scope>NUCLEOTIDE SEQUENCE</scope>
    <source>
        <strain evidence="2">CBHHK067</strain>
    </source>
</reference>
<evidence type="ECO:0008006" key="4">
    <source>
        <dbReference type="Google" id="ProtNLM"/>
    </source>
</evidence>
<gene>
    <name evidence="2" type="ORF">B0H17DRAFT_1087515</name>
</gene>
<comment type="caution">
    <text evidence="2">The sequence shown here is derived from an EMBL/GenBank/DDBJ whole genome shotgun (WGS) entry which is preliminary data.</text>
</comment>
<proteinExistence type="predicted"/>
<evidence type="ECO:0000313" key="3">
    <source>
        <dbReference type="Proteomes" id="UP001221757"/>
    </source>
</evidence>
<feature type="non-terminal residue" evidence="2">
    <location>
        <position position="62"/>
    </location>
</feature>